<sequence length="86" mass="9364">MKTVIDLFPGAGGFSEGFRQAGFKIILGIDKEPRMLSAYRANHPGTEVWERDVLTVDPNELPDADVIVGSPPCQDFSTASSKKNPE</sequence>
<dbReference type="InterPro" id="IPR001525">
    <property type="entry name" value="C5_MeTfrase"/>
</dbReference>
<gene>
    <name evidence="6" type="ORF">S06H3_62091</name>
</gene>
<dbReference type="AlphaFoldDB" id="X1Q6T7"/>
<dbReference type="PROSITE" id="PS00094">
    <property type="entry name" value="C5_MTASE_1"/>
    <property type="match status" value="1"/>
</dbReference>
<dbReference type="GO" id="GO:0003677">
    <property type="term" value="F:DNA binding"/>
    <property type="evidence" value="ECO:0007669"/>
    <property type="project" value="TreeGrafter"/>
</dbReference>
<feature type="compositionally biased region" description="Polar residues" evidence="5">
    <location>
        <begin position="75"/>
        <end position="86"/>
    </location>
</feature>
<dbReference type="PANTHER" id="PTHR10629:SF52">
    <property type="entry name" value="DNA (CYTOSINE-5)-METHYLTRANSFERASE 1"/>
    <property type="match status" value="1"/>
</dbReference>
<evidence type="ECO:0000256" key="5">
    <source>
        <dbReference type="SAM" id="MobiDB-lite"/>
    </source>
</evidence>
<dbReference type="Pfam" id="PF00145">
    <property type="entry name" value="DNA_methylase"/>
    <property type="match status" value="1"/>
</dbReference>
<dbReference type="InterPro" id="IPR050390">
    <property type="entry name" value="C5-Methyltransferase"/>
</dbReference>
<evidence type="ECO:0000256" key="2">
    <source>
        <dbReference type="ARBA" id="ARBA00022603"/>
    </source>
</evidence>
<accession>X1Q6T7</accession>
<proteinExistence type="predicted"/>
<evidence type="ECO:0000256" key="3">
    <source>
        <dbReference type="ARBA" id="ARBA00022679"/>
    </source>
</evidence>
<evidence type="ECO:0000313" key="6">
    <source>
        <dbReference type="EMBL" id="GAI46790.1"/>
    </source>
</evidence>
<feature type="region of interest" description="Disordered" evidence="5">
    <location>
        <begin position="65"/>
        <end position="86"/>
    </location>
</feature>
<organism evidence="6">
    <name type="scientific">marine sediment metagenome</name>
    <dbReference type="NCBI Taxonomy" id="412755"/>
    <lineage>
        <taxon>unclassified sequences</taxon>
        <taxon>metagenomes</taxon>
        <taxon>ecological metagenomes</taxon>
    </lineage>
</organism>
<evidence type="ECO:0000256" key="1">
    <source>
        <dbReference type="ARBA" id="ARBA00011975"/>
    </source>
</evidence>
<dbReference type="EC" id="2.1.1.37" evidence="1"/>
<dbReference type="GO" id="GO:0044027">
    <property type="term" value="P:negative regulation of gene expression via chromosomal CpG island methylation"/>
    <property type="evidence" value="ECO:0007669"/>
    <property type="project" value="TreeGrafter"/>
</dbReference>
<dbReference type="InterPro" id="IPR029063">
    <property type="entry name" value="SAM-dependent_MTases_sf"/>
</dbReference>
<dbReference type="GO" id="GO:0003886">
    <property type="term" value="F:DNA (cytosine-5-)-methyltransferase activity"/>
    <property type="evidence" value="ECO:0007669"/>
    <property type="project" value="UniProtKB-EC"/>
</dbReference>
<keyword evidence="3" id="KW-0808">Transferase</keyword>
<protein>
    <recommendedName>
        <fullName evidence="1">DNA (cytosine-5-)-methyltransferase</fullName>
        <ecNumber evidence="1">2.1.1.37</ecNumber>
    </recommendedName>
</protein>
<comment type="caution">
    <text evidence="6">The sequence shown here is derived from an EMBL/GenBank/DDBJ whole genome shotgun (WGS) entry which is preliminary data.</text>
</comment>
<dbReference type="SUPFAM" id="SSF53335">
    <property type="entry name" value="S-adenosyl-L-methionine-dependent methyltransferases"/>
    <property type="match status" value="1"/>
</dbReference>
<dbReference type="PROSITE" id="PS51679">
    <property type="entry name" value="SAM_MT_C5"/>
    <property type="match status" value="1"/>
</dbReference>
<evidence type="ECO:0000256" key="4">
    <source>
        <dbReference type="ARBA" id="ARBA00022691"/>
    </source>
</evidence>
<dbReference type="PANTHER" id="PTHR10629">
    <property type="entry name" value="CYTOSINE-SPECIFIC METHYLTRANSFERASE"/>
    <property type="match status" value="1"/>
</dbReference>
<feature type="non-terminal residue" evidence="6">
    <location>
        <position position="86"/>
    </location>
</feature>
<dbReference type="GO" id="GO:0032259">
    <property type="term" value="P:methylation"/>
    <property type="evidence" value="ECO:0007669"/>
    <property type="project" value="UniProtKB-KW"/>
</dbReference>
<keyword evidence="4" id="KW-0949">S-adenosyl-L-methionine</keyword>
<dbReference type="InterPro" id="IPR018117">
    <property type="entry name" value="C5_DNA_meth_AS"/>
</dbReference>
<dbReference type="Gene3D" id="3.40.50.150">
    <property type="entry name" value="Vaccinia Virus protein VP39"/>
    <property type="match status" value="1"/>
</dbReference>
<name>X1Q6T7_9ZZZZ</name>
<dbReference type="EMBL" id="BARV01040849">
    <property type="protein sequence ID" value="GAI46790.1"/>
    <property type="molecule type" value="Genomic_DNA"/>
</dbReference>
<keyword evidence="2" id="KW-0489">Methyltransferase</keyword>
<reference evidence="6" key="1">
    <citation type="journal article" date="2014" name="Front. Microbiol.">
        <title>High frequency of phylogenetically diverse reductive dehalogenase-homologous genes in deep subseafloor sedimentary metagenomes.</title>
        <authorList>
            <person name="Kawai M."/>
            <person name="Futagami T."/>
            <person name="Toyoda A."/>
            <person name="Takaki Y."/>
            <person name="Nishi S."/>
            <person name="Hori S."/>
            <person name="Arai W."/>
            <person name="Tsubouchi T."/>
            <person name="Morono Y."/>
            <person name="Uchiyama I."/>
            <person name="Ito T."/>
            <person name="Fujiyama A."/>
            <person name="Inagaki F."/>
            <person name="Takami H."/>
        </authorList>
    </citation>
    <scope>NUCLEOTIDE SEQUENCE</scope>
    <source>
        <strain evidence="6">Expedition CK06-06</strain>
    </source>
</reference>